<keyword evidence="3" id="KW-1185">Reference proteome</keyword>
<evidence type="ECO:0000313" key="3">
    <source>
        <dbReference type="Proteomes" id="UP001525890"/>
    </source>
</evidence>
<evidence type="ECO:0000313" key="2">
    <source>
        <dbReference type="EMBL" id="MCT7968878.1"/>
    </source>
</evidence>
<proteinExistence type="predicted"/>
<dbReference type="RefSeq" id="WP_368008360.1">
    <property type="nucleotide sequence ID" value="NZ_JAMXFF010000039.1"/>
</dbReference>
<keyword evidence="1" id="KW-0472">Membrane</keyword>
<accession>A0ABT2MVW2</accession>
<reference evidence="2 3" key="1">
    <citation type="journal article" date="2022" name="Front. Microbiol.">
        <title>High genomic differentiation and limited gene flow indicate recent cryptic speciation within the genus Laspinema (cyanobacteria).</title>
        <authorList>
            <person name="Stanojkovic A."/>
            <person name="Skoupy S."/>
            <person name="Skaloud P."/>
            <person name="Dvorak P."/>
        </authorList>
    </citation>
    <scope>NUCLEOTIDE SEQUENCE [LARGE SCALE GENOMIC DNA]</scope>
    <source>
        <strain evidence="2 3">D2a</strain>
    </source>
</reference>
<comment type="caution">
    <text evidence="2">The sequence shown here is derived from an EMBL/GenBank/DDBJ whole genome shotgun (WGS) entry which is preliminary data.</text>
</comment>
<keyword evidence="1" id="KW-0812">Transmembrane</keyword>
<gene>
    <name evidence="2" type="ORF">NG799_21445</name>
</gene>
<name>A0ABT2MVW2_9CYAN</name>
<evidence type="ECO:0000256" key="1">
    <source>
        <dbReference type="SAM" id="Phobius"/>
    </source>
</evidence>
<protein>
    <submittedName>
        <fullName evidence="2">Uncharacterized protein</fullName>
    </submittedName>
</protein>
<sequence>MLNKFKIGIPLLAVATVLATGTTARVQAMSEMPGHLRNPSQGLQKIEQPLPVKAGVIVGGVTLIGLELWWFLFSKKKTQAAIDEPENS</sequence>
<organism evidence="2 3">
    <name type="scientific">Laspinema palackyanum D2a</name>
    <dbReference type="NCBI Taxonomy" id="2953684"/>
    <lineage>
        <taxon>Bacteria</taxon>
        <taxon>Bacillati</taxon>
        <taxon>Cyanobacteriota</taxon>
        <taxon>Cyanophyceae</taxon>
        <taxon>Oscillatoriophycideae</taxon>
        <taxon>Oscillatoriales</taxon>
        <taxon>Laspinemataceae</taxon>
        <taxon>Laspinema</taxon>
        <taxon>Laspinema palackyanum</taxon>
    </lineage>
</organism>
<keyword evidence="1" id="KW-1133">Transmembrane helix</keyword>
<feature type="transmembrane region" description="Helical" evidence="1">
    <location>
        <begin position="52"/>
        <end position="72"/>
    </location>
</feature>
<dbReference type="EMBL" id="JAMXFF010000039">
    <property type="protein sequence ID" value="MCT7968878.1"/>
    <property type="molecule type" value="Genomic_DNA"/>
</dbReference>
<dbReference type="Proteomes" id="UP001525890">
    <property type="component" value="Unassembled WGS sequence"/>
</dbReference>